<geneLocation type="plasmid" evidence="3">
    <name>pUSDA257 fragment 18</name>
</geneLocation>
<evidence type="ECO:0000313" key="2">
    <source>
        <dbReference type="EMBL" id="AFL55341.1"/>
    </source>
</evidence>
<evidence type="ECO:0000256" key="1">
    <source>
        <dbReference type="SAM" id="MobiDB-lite"/>
    </source>
</evidence>
<accession>I3XHI5</accession>
<proteinExistence type="predicted"/>
<protein>
    <submittedName>
        <fullName evidence="2">Uncharacterized protein</fullName>
    </submittedName>
</protein>
<organism evidence="2">
    <name type="scientific">Sinorhizobium fredii (strain USDA 257)</name>
    <dbReference type="NCBI Taxonomy" id="1185652"/>
    <lineage>
        <taxon>Bacteria</taxon>
        <taxon>Pseudomonadati</taxon>
        <taxon>Pseudomonadota</taxon>
        <taxon>Alphaproteobacteria</taxon>
        <taxon>Hyphomicrobiales</taxon>
        <taxon>Rhizobiaceae</taxon>
        <taxon>Sinorhizobium/Ensifer group</taxon>
        <taxon>Sinorhizobium</taxon>
    </lineage>
</organism>
<name>I3XHI5_SINF2</name>
<keyword evidence="2" id="KW-0614">Plasmid</keyword>
<feature type="region of interest" description="Disordered" evidence="1">
    <location>
        <begin position="1"/>
        <end position="53"/>
    </location>
</feature>
<dbReference type="EMBL" id="CP003581">
    <property type="protein sequence ID" value="AFL55341.1"/>
    <property type="molecule type" value="Genomic_DNA"/>
</dbReference>
<evidence type="ECO:0000313" key="3">
    <source>
        <dbReference type="Proteomes" id="UP000006180"/>
    </source>
</evidence>
<reference evidence="2" key="1">
    <citation type="journal article" date="2012" name="J. Bacteriol.">
        <title>Complete genome sequence of the broad-host-range strain Sinorhizobium fredii USDA257.</title>
        <authorList>
            <person name="Schuldes J."/>
            <person name="Rodriguez Orbegoso M."/>
            <person name="Schmeisser C."/>
            <person name="Krishnan H.B."/>
            <person name="Daniel R."/>
            <person name="Streit W.R."/>
        </authorList>
    </citation>
    <scope>NUCLEOTIDE SEQUENCE [LARGE SCALE GENOMIC DNA]</scope>
    <source>
        <strain evidence="2">USDA 257</strain>
        <plasmid evidence="2">pUSDA257</plasmid>
    </source>
</reference>
<gene>
    <name evidence="2" type="ORF">USDA257_p06330</name>
</gene>
<dbReference type="HOGENOM" id="CLU_3066226_0_0_5"/>
<sequence length="53" mass="5910">MRRTASFRGEDYLQPIASQKGGSWPEELLPAEGHDQDPYFPRSCSRGRGTDGV</sequence>
<dbReference type="AlphaFoldDB" id="I3XHI5"/>